<gene>
    <name evidence="1" type="ORF">AFUS01_LOCUS6477</name>
</gene>
<protein>
    <recommendedName>
        <fullName evidence="3">DNA-directed DNA polymerase</fullName>
    </recommendedName>
</protein>
<organism evidence="1 2">
    <name type="scientific">Allacma fusca</name>
    <dbReference type="NCBI Taxonomy" id="39272"/>
    <lineage>
        <taxon>Eukaryota</taxon>
        <taxon>Metazoa</taxon>
        <taxon>Ecdysozoa</taxon>
        <taxon>Arthropoda</taxon>
        <taxon>Hexapoda</taxon>
        <taxon>Collembola</taxon>
        <taxon>Symphypleona</taxon>
        <taxon>Sminthuridae</taxon>
        <taxon>Allacma</taxon>
    </lineage>
</organism>
<evidence type="ECO:0000313" key="1">
    <source>
        <dbReference type="EMBL" id="CAG7716998.1"/>
    </source>
</evidence>
<name>A0A8J2JA28_9HEXA</name>
<keyword evidence="2" id="KW-1185">Reference proteome</keyword>
<dbReference type="PANTHER" id="PTHR31511">
    <property type="entry name" value="PROTEIN CBG23764"/>
    <property type="match status" value="1"/>
</dbReference>
<dbReference type="EMBL" id="CAJVCH010042647">
    <property type="protein sequence ID" value="CAG7716998.1"/>
    <property type="molecule type" value="Genomic_DNA"/>
</dbReference>
<dbReference type="Pfam" id="PF02945">
    <property type="entry name" value="Endonuclease_7"/>
    <property type="match status" value="1"/>
</dbReference>
<feature type="non-terminal residue" evidence="1">
    <location>
        <position position="340"/>
    </location>
</feature>
<proteinExistence type="predicted"/>
<dbReference type="Proteomes" id="UP000708208">
    <property type="component" value="Unassembled WGS sequence"/>
</dbReference>
<dbReference type="PANTHER" id="PTHR31511:SF12">
    <property type="entry name" value="RHO TERMINATION FACTOR N-TERMINAL DOMAIN-CONTAINING PROTEIN"/>
    <property type="match status" value="1"/>
</dbReference>
<sequence length="340" mass="39292">GKPPVMKFQSYHKQLKAGYVVYADFETILQPCHDPGHSKTKKLTEHIPCGFGYALVRDDHELIKHFVYRGEDCVEVFFKHMKQIGILVKEIFEEDVGPVDNERDWTDFLNAINCHICGKPLENDRVYDHDHRSGKFRGAAHVVCNLNYQQQRKVPIVLHNFKNYDAAIIVQGLKYYDGEGINIIPSTSERFMSVICDNFYFIDSYQFLNSSLSDLVENLLICDRDSNPFEDQKQKMQLFYQVFTEQRGIDLLLKKGMYHDIYLLCDVLLLASVFKNFRDITLNNFQLDPVHYYSYPGCCYDAALKMTGVELELITDIDQINMITSGIRGGISTIPTRYAS</sequence>
<comment type="caution">
    <text evidence="1">The sequence shown here is derived from an EMBL/GenBank/DDBJ whole genome shotgun (WGS) entry which is preliminary data.</text>
</comment>
<reference evidence="1" key="1">
    <citation type="submission" date="2021-06" db="EMBL/GenBank/DDBJ databases">
        <authorList>
            <person name="Hodson N. C."/>
            <person name="Mongue J. A."/>
            <person name="Jaron S. K."/>
        </authorList>
    </citation>
    <scope>NUCLEOTIDE SEQUENCE</scope>
</reference>
<evidence type="ECO:0008006" key="3">
    <source>
        <dbReference type="Google" id="ProtNLM"/>
    </source>
</evidence>
<dbReference type="AlphaFoldDB" id="A0A8J2JA28"/>
<dbReference type="OrthoDB" id="414982at2759"/>
<evidence type="ECO:0000313" key="2">
    <source>
        <dbReference type="Proteomes" id="UP000708208"/>
    </source>
</evidence>
<feature type="non-terminal residue" evidence="1">
    <location>
        <position position="1"/>
    </location>
</feature>
<accession>A0A8J2JA28</accession>
<dbReference type="InterPro" id="IPR004211">
    <property type="entry name" value="Endonuclease_7"/>
</dbReference>